<dbReference type="Proteomes" id="UP000298327">
    <property type="component" value="Unassembled WGS sequence"/>
</dbReference>
<proteinExistence type="inferred from homology"/>
<evidence type="ECO:0000256" key="6">
    <source>
        <dbReference type="ARBA" id="ARBA00022759"/>
    </source>
</evidence>
<reference evidence="10 11" key="1">
    <citation type="submission" date="2019-02" db="EMBL/GenBank/DDBJ databases">
        <title>Genome sequencing of the rare red list fungi Dentipellis fragilis.</title>
        <authorList>
            <person name="Buettner E."/>
            <person name="Kellner H."/>
        </authorList>
    </citation>
    <scope>NUCLEOTIDE SEQUENCE [LARGE SCALE GENOMIC DNA]</scope>
    <source>
        <strain evidence="10 11">DSM 105465</strain>
    </source>
</reference>
<feature type="region of interest" description="Disordered" evidence="8">
    <location>
        <begin position="1"/>
        <end position="21"/>
    </location>
</feature>
<evidence type="ECO:0000259" key="9">
    <source>
        <dbReference type="PROSITE" id="PS50879"/>
    </source>
</evidence>
<evidence type="ECO:0000256" key="2">
    <source>
        <dbReference type="ARBA" id="ARBA00005300"/>
    </source>
</evidence>
<evidence type="ECO:0000256" key="1">
    <source>
        <dbReference type="ARBA" id="ARBA00000077"/>
    </source>
</evidence>
<keyword evidence="11" id="KW-1185">Reference proteome</keyword>
<dbReference type="Gene3D" id="3.30.420.10">
    <property type="entry name" value="Ribonuclease H-like superfamily/Ribonuclease H"/>
    <property type="match status" value="2"/>
</dbReference>
<evidence type="ECO:0000256" key="8">
    <source>
        <dbReference type="SAM" id="MobiDB-lite"/>
    </source>
</evidence>
<dbReference type="GO" id="GO:0043137">
    <property type="term" value="P:DNA replication, removal of RNA primer"/>
    <property type="evidence" value="ECO:0007669"/>
    <property type="project" value="TreeGrafter"/>
</dbReference>
<accession>A0A4Y9YPW2</accession>
<dbReference type="OrthoDB" id="407198at2759"/>
<dbReference type="STRING" id="205917.A0A4Y9YPW2"/>
<dbReference type="InterPro" id="IPR012337">
    <property type="entry name" value="RNaseH-like_sf"/>
</dbReference>
<evidence type="ECO:0000256" key="4">
    <source>
        <dbReference type="ARBA" id="ARBA00022722"/>
    </source>
</evidence>
<dbReference type="PROSITE" id="PS50879">
    <property type="entry name" value="RNASE_H_1"/>
    <property type="match status" value="2"/>
</dbReference>
<dbReference type="EC" id="3.1.26.4" evidence="3"/>
<dbReference type="GO" id="GO:0003676">
    <property type="term" value="F:nucleic acid binding"/>
    <property type="evidence" value="ECO:0007669"/>
    <property type="project" value="InterPro"/>
</dbReference>
<feature type="domain" description="RNase H type-1" evidence="9">
    <location>
        <begin position="412"/>
        <end position="582"/>
    </location>
</feature>
<comment type="catalytic activity">
    <reaction evidence="1">
        <text>Endonucleolytic cleavage to 5'-phosphomonoester.</text>
        <dbReference type="EC" id="3.1.26.4"/>
    </reaction>
</comment>
<dbReference type="PANTHER" id="PTHR10642:SF26">
    <property type="entry name" value="RIBONUCLEASE H1"/>
    <property type="match status" value="1"/>
</dbReference>
<evidence type="ECO:0000256" key="3">
    <source>
        <dbReference type="ARBA" id="ARBA00012180"/>
    </source>
</evidence>
<sequence length="582" mass="65902">MSARGFLFSDDDIDDEEDEDLTAGAADVYSFTLPPDIGSGIGPESHVPSPSRGFRSRRPIPQQLQVSSEPITHPQRIFLPPTPFTPPTDLFRPLATSQVHDPRYVAYGLRNMVLVYSGGSCLYNGTPQARAGCAFIYNPDNPDDNPKFRLENMSTEPGVRTRQTNNRAELRAAIAALDCTAWEWDGFTRVVIASNSQYLVAGITRHIWRWKENGWITSRGSPVCNQDLWTRLLNTVKKLEQRGVQPMFWRIPQEWTASVTDRAREAVSLRDTSGGQHELYTERSRRHLHLLHLQQPPDQDMAIFSGYARVVTEYNSDDDIDEIDNDPADVYSVYSVSIGNSRNPPEFHIPSSRTQVVRRLPPRGGETSMPVLQPIIRPRRNFVPPTPSATPISLFSPIESQWHGPRYVYNAAQDTMLIYCGASCLNNGSAYARAGCAFIYHPSDPSANPLFRLETVQGQDGLNTRQTNNRAELRAALAALRYARWEQEGFARIVIASSSQYLVSGMARYVQRWRRNDWINSRGNPICNKDLWEDLVDVVEWWEGQGVQPMFWRIPREWTVSVMDRARQAAATLPDVHGHVHI</sequence>
<dbReference type="SUPFAM" id="SSF53098">
    <property type="entry name" value="Ribonuclease H-like"/>
    <property type="match status" value="2"/>
</dbReference>
<gene>
    <name evidence="10" type="ORF">EVG20_g6462</name>
</gene>
<keyword evidence="6" id="KW-0255">Endonuclease</keyword>
<name>A0A4Y9YPW2_9AGAM</name>
<dbReference type="GO" id="GO:0046872">
    <property type="term" value="F:metal ion binding"/>
    <property type="evidence" value="ECO:0007669"/>
    <property type="project" value="UniProtKB-KW"/>
</dbReference>
<dbReference type="Pfam" id="PF00075">
    <property type="entry name" value="RNase_H"/>
    <property type="match status" value="2"/>
</dbReference>
<comment type="similarity">
    <text evidence="2">Belongs to the RNase H family.</text>
</comment>
<keyword evidence="5" id="KW-0479">Metal-binding</keyword>
<evidence type="ECO:0000313" key="10">
    <source>
        <dbReference type="EMBL" id="TFY63089.1"/>
    </source>
</evidence>
<dbReference type="PANTHER" id="PTHR10642">
    <property type="entry name" value="RIBONUCLEASE H1"/>
    <property type="match status" value="1"/>
</dbReference>
<dbReference type="AlphaFoldDB" id="A0A4Y9YPW2"/>
<dbReference type="CDD" id="cd13934">
    <property type="entry name" value="RNase_H_Dikarya_like"/>
    <property type="match status" value="1"/>
</dbReference>
<evidence type="ECO:0000313" key="11">
    <source>
        <dbReference type="Proteomes" id="UP000298327"/>
    </source>
</evidence>
<evidence type="ECO:0000256" key="5">
    <source>
        <dbReference type="ARBA" id="ARBA00022723"/>
    </source>
</evidence>
<feature type="compositionally biased region" description="Acidic residues" evidence="8">
    <location>
        <begin position="9"/>
        <end position="21"/>
    </location>
</feature>
<dbReference type="InterPro" id="IPR050092">
    <property type="entry name" value="RNase_H"/>
</dbReference>
<dbReference type="InterPro" id="IPR002156">
    <property type="entry name" value="RNaseH_domain"/>
</dbReference>
<dbReference type="InterPro" id="IPR036397">
    <property type="entry name" value="RNaseH_sf"/>
</dbReference>
<organism evidence="10 11">
    <name type="scientific">Dentipellis fragilis</name>
    <dbReference type="NCBI Taxonomy" id="205917"/>
    <lineage>
        <taxon>Eukaryota</taxon>
        <taxon>Fungi</taxon>
        <taxon>Dikarya</taxon>
        <taxon>Basidiomycota</taxon>
        <taxon>Agaricomycotina</taxon>
        <taxon>Agaricomycetes</taxon>
        <taxon>Russulales</taxon>
        <taxon>Hericiaceae</taxon>
        <taxon>Dentipellis</taxon>
    </lineage>
</organism>
<evidence type="ECO:0000256" key="7">
    <source>
        <dbReference type="ARBA" id="ARBA00022801"/>
    </source>
</evidence>
<comment type="caution">
    <text evidence="10">The sequence shown here is derived from an EMBL/GenBank/DDBJ whole genome shotgun (WGS) entry which is preliminary data.</text>
</comment>
<keyword evidence="4" id="KW-0540">Nuclease</keyword>
<feature type="domain" description="RNase H type-1" evidence="9">
    <location>
        <begin position="109"/>
        <end position="272"/>
    </location>
</feature>
<dbReference type="GO" id="GO:0004523">
    <property type="term" value="F:RNA-DNA hybrid ribonuclease activity"/>
    <property type="evidence" value="ECO:0007669"/>
    <property type="project" value="UniProtKB-EC"/>
</dbReference>
<protein>
    <recommendedName>
        <fullName evidence="3">ribonuclease H</fullName>
        <ecNumber evidence="3">3.1.26.4</ecNumber>
    </recommendedName>
</protein>
<keyword evidence="7" id="KW-0378">Hydrolase</keyword>
<dbReference type="EMBL" id="SEOQ01000433">
    <property type="protein sequence ID" value="TFY63089.1"/>
    <property type="molecule type" value="Genomic_DNA"/>
</dbReference>